<reference evidence="2 3" key="1">
    <citation type="submission" date="2019-04" db="EMBL/GenBank/DDBJ databases">
        <title>Herbidospora sp. NEAU-GS14.nov., a novel actinomycete isolated from soil.</title>
        <authorList>
            <person name="Han L."/>
        </authorList>
    </citation>
    <scope>NUCLEOTIDE SEQUENCE [LARGE SCALE GENOMIC DNA]</scope>
    <source>
        <strain evidence="2 3">NEAU-GS14</strain>
    </source>
</reference>
<sequence length="142" mass="15257">MRSRTFSVLGVAFLLAGGITAAASPASALACPTQANPNTLDNAYTYTSRTVGGRTNQLRYGYSGTSRYVWSRLATSVNGDQVWVDLSSNGGSSWMQCGLTTLQADRNWSYAYRKNSGVCVRVGFRPKGGSTSYVTPASGWWC</sequence>
<dbReference type="RefSeq" id="WP_137251042.1">
    <property type="nucleotide sequence ID" value="NZ_SZQA01000045.1"/>
</dbReference>
<comment type="caution">
    <text evidence="2">The sequence shown here is derived from an EMBL/GenBank/DDBJ whole genome shotgun (WGS) entry which is preliminary data.</text>
</comment>
<dbReference type="Proteomes" id="UP000308705">
    <property type="component" value="Unassembled WGS sequence"/>
</dbReference>
<dbReference type="AlphaFoldDB" id="A0A4U3LZ62"/>
<name>A0A4U3LZ62_9ACTN</name>
<protein>
    <recommendedName>
        <fullName evidence="4">SH3 domain-containing protein</fullName>
    </recommendedName>
</protein>
<proteinExistence type="predicted"/>
<feature type="chain" id="PRO_5038711174" description="SH3 domain-containing protein" evidence="1">
    <location>
        <begin position="31"/>
        <end position="142"/>
    </location>
</feature>
<evidence type="ECO:0000313" key="3">
    <source>
        <dbReference type="Proteomes" id="UP000308705"/>
    </source>
</evidence>
<feature type="signal peptide" evidence="1">
    <location>
        <begin position="1"/>
        <end position="30"/>
    </location>
</feature>
<evidence type="ECO:0008006" key="4">
    <source>
        <dbReference type="Google" id="ProtNLM"/>
    </source>
</evidence>
<keyword evidence="1" id="KW-0732">Signal</keyword>
<evidence type="ECO:0000313" key="2">
    <source>
        <dbReference type="EMBL" id="TKK81260.1"/>
    </source>
</evidence>
<evidence type="ECO:0000256" key="1">
    <source>
        <dbReference type="SAM" id="SignalP"/>
    </source>
</evidence>
<accession>A0A4U3LZ62</accession>
<dbReference type="EMBL" id="SZQA01000045">
    <property type="protein sequence ID" value="TKK81260.1"/>
    <property type="molecule type" value="Genomic_DNA"/>
</dbReference>
<dbReference type="PROSITE" id="PS51257">
    <property type="entry name" value="PROKAR_LIPOPROTEIN"/>
    <property type="match status" value="1"/>
</dbReference>
<keyword evidence="3" id="KW-1185">Reference proteome</keyword>
<dbReference type="OrthoDB" id="3528850at2"/>
<gene>
    <name evidence="2" type="ORF">FDA94_33330</name>
</gene>
<organism evidence="2 3">
    <name type="scientific">Herbidospora galbida</name>
    <dbReference type="NCBI Taxonomy" id="2575442"/>
    <lineage>
        <taxon>Bacteria</taxon>
        <taxon>Bacillati</taxon>
        <taxon>Actinomycetota</taxon>
        <taxon>Actinomycetes</taxon>
        <taxon>Streptosporangiales</taxon>
        <taxon>Streptosporangiaceae</taxon>
        <taxon>Herbidospora</taxon>
    </lineage>
</organism>